<sequence length="199" mass="22110">MRLLLSAFIVALALSIPIPAHADLLPPGWEKLQQRIKDGGFDVADQFCRDKKVGEACAIPGNSFEGGGQGICRAQLRRNWGEIRSACVLDDPAHMERVVDGEWWAERCTALERVRSQLPNATCEPKPPIADQFCAGKSAGDDCTAEVWVKAGMERYSGKCVQFRNTSAIMFHPGDGERLLRDEIHCRPEHPVRRIFGKP</sequence>
<evidence type="ECO:0000256" key="1">
    <source>
        <dbReference type="SAM" id="SignalP"/>
    </source>
</evidence>
<name>A0A364NTP5_9PROT</name>
<keyword evidence="1" id="KW-0732">Signal</keyword>
<proteinExistence type="predicted"/>
<dbReference type="Proteomes" id="UP000251075">
    <property type="component" value="Unassembled WGS sequence"/>
</dbReference>
<comment type="caution">
    <text evidence="2">The sequence shown here is derived from an EMBL/GenBank/DDBJ whole genome shotgun (WGS) entry which is preliminary data.</text>
</comment>
<accession>A0A364NTP5</accession>
<gene>
    <name evidence="2" type="ORF">CU669_19150</name>
</gene>
<reference evidence="2 3" key="1">
    <citation type="submission" date="2017-11" db="EMBL/GenBank/DDBJ databases">
        <title>Draft genome sequence of magnetotactic bacterium Magnetospirillum kuznetsovii LBB-42.</title>
        <authorList>
            <person name="Grouzdev D.S."/>
            <person name="Rysina M.S."/>
            <person name="Baslerov R.V."/>
            <person name="Koziaeva V."/>
        </authorList>
    </citation>
    <scope>NUCLEOTIDE SEQUENCE [LARGE SCALE GENOMIC DNA]</scope>
    <source>
        <strain evidence="2 3">LBB-42</strain>
    </source>
</reference>
<organism evidence="2 3">
    <name type="scientific">Paramagnetospirillum kuznetsovii</name>
    <dbReference type="NCBI Taxonomy" id="2053833"/>
    <lineage>
        <taxon>Bacteria</taxon>
        <taxon>Pseudomonadati</taxon>
        <taxon>Pseudomonadota</taxon>
        <taxon>Alphaproteobacteria</taxon>
        <taxon>Rhodospirillales</taxon>
        <taxon>Magnetospirillaceae</taxon>
        <taxon>Paramagnetospirillum</taxon>
    </lineage>
</organism>
<dbReference type="EMBL" id="PGTO01000027">
    <property type="protein sequence ID" value="RAU20285.1"/>
    <property type="molecule type" value="Genomic_DNA"/>
</dbReference>
<dbReference type="RefSeq" id="WP_112147201.1">
    <property type="nucleotide sequence ID" value="NZ_PGTO01000027.1"/>
</dbReference>
<feature type="signal peptide" evidence="1">
    <location>
        <begin position="1"/>
        <end position="22"/>
    </location>
</feature>
<evidence type="ECO:0000313" key="3">
    <source>
        <dbReference type="Proteomes" id="UP000251075"/>
    </source>
</evidence>
<keyword evidence="3" id="KW-1185">Reference proteome</keyword>
<feature type="chain" id="PRO_5016736519" evidence="1">
    <location>
        <begin position="23"/>
        <end position="199"/>
    </location>
</feature>
<protein>
    <submittedName>
        <fullName evidence="2">Uncharacterized protein</fullName>
    </submittedName>
</protein>
<dbReference type="OrthoDB" id="9182035at2"/>
<dbReference type="AlphaFoldDB" id="A0A364NTP5"/>
<evidence type="ECO:0000313" key="2">
    <source>
        <dbReference type="EMBL" id="RAU20285.1"/>
    </source>
</evidence>